<dbReference type="PANTHER" id="PTHR12015">
    <property type="entry name" value="SMALL INDUCIBLE CYTOKINE A"/>
    <property type="match status" value="1"/>
</dbReference>
<evidence type="ECO:0000313" key="9">
    <source>
        <dbReference type="Proteomes" id="UP000261420"/>
    </source>
</evidence>
<dbReference type="InterPro" id="IPR001089">
    <property type="entry name" value="Chemokine_CXC"/>
</dbReference>
<dbReference type="PRINTS" id="PR00437">
    <property type="entry name" value="SMALLCYTKCXC"/>
</dbReference>
<reference evidence="8" key="1">
    <citation type="submission" date="2025-08" db="UniProtKB">
        <authorList>
            <consortium name="Ensembl"/>
        </authorList>
    </citation>
    <scope>IDENTIFICATION</scope>
</reference>
<evidence type="ECO:0000256" key="4">
    <source>
        <dbReference type="ARBA" id="ARBA00022525"/>
    </source>
</evidence>
<dbReference type="InterPro" id="IPR001811">
    <property type="entry name" value="Chemokine_IL8-like_dom"/>
</dbReference>
<dbReference type="FunFam" id="2.40.50.40:FF:000004">
    <property type="entry name" value="C-X-C motif chemokine"/>
    <property type="match status" value="1"/>
</dbReference>
<dbReference type="InterPro" id="IPR039809">
    <property type="entry name" value="Chemokine_b/g/d"/>
</dbReference>
<name>A0A3B4V454_SERDU</name>
<dbReference type="SMART" id="SM00199">
    <property type="entry name" value="SCY"/>
    <property type="match status" value="1"/>
</dbReference>
<feature type="chain" id="PRO_5028145495" evidence="6">
    <location>
        <begin position="24"/>
        <end position="106"/>
    </location>
</feature>
<sequence>MMPKPLLLLAALTLCCCIMTIHGSPRCKCIQTSSKKIPLKAIIKIEVLPISGQCRWTEIIVTMKKGFKVCIDPSVPWINQLLTNLQKKNEAPTETTLSPTAPTPVF</sequence>
<dbReference type="GO" id="GO:0006955">
    <property type="term" value="P:immune response"/>
    <property type="evidence" value="ECO:0007669"/>
    <property type="project" value="InterPro"/>
</dbReference>
<keyword evidence="6" id="KW-0732">Signal</keyword>
<evidence type="ECO:0000256" key="1">
    <source>
        <dbReference type="ARBA" id="ARBA00004613"/>
    </source>
</evidence>
<reference evidence="8" key="2">
    <citation type="submission" date="2025-09" db="UniProtKB">
        <authorList>
            <consortium name="Ensembl"/>
        </authorList>
    </citation>
    <scope>IDENTIFICATION</scope>
</reference>
<comment type="similarity">
    <text evidence="2">Belongs to the intercrine alpha (chemokine CxC) family.</text>
</comment>
<evidence type="ECO:0000256" key="2">
    <source>
        <dbReference type="ARBA" id="ARBA00010665"/>
    </source>
</evidence>
<evidence type="ECO:0000313" key="8">
    <source>
        <dbReference type="Ensembl" id="ENSSDUP00000025362.1"/>
    </source>
</evidence>
<dbReference type="GeneTree" id="ENSGT01000000214675"/>
<dbReference type="GO" id="GO:0005615">
    <property type="term" value="C:extracellular space"/>
    <property type="evidence" value="ECO:0007669"/>
    <property type="project" value="UniProtKB-KW"/>
</dbReference>
<comment type="function">
    <text evidence="5">Ligand for cxcr3.2. Chemotactic for macrophages.</text>
</comment>
<evidence type="ECO:0000256" key="3">
    <source>
        <dbReference type="ARBA" id="ARBA00022514"/>
    </source>
</evidence>
<accession>A0A3B4V454</accession>
<keyword evidence="3" id="KW-0202">Cytokine</keyword>
<feature type="signal peptide" evidence="6">
    <location>
        <begin position="1"/>
        <end position="23"/>
    </location>
</feature>
<dbReference type="STRING" id="41447.ENSSDUP00000025362"/>
<dbReference type="SUPFAM" id="SSF54117">
    <property type="entry name" value="Interleukin 8-like chemokines"/>
    <property type="match status" value="1"/>
</dbReference>
<dbReference type="InterPro" id="IPR033899">
    <property type="entry name" value="CXC_Chemokine_domain"/>
</dbReference>
<dbReference type="Proteomes" id="UP000261420">
    <property type="component" value="Unplaced"/>
</dbReference>
<dbReference type="CDD" id="cd00273">
    <property type="entry name" value="Chemokine_CXC"/>
    <property type="match status" value="1"/>
</dbReference>
<evidence type="ECO:0000256" key="6">
    <source>
        <dbReference type="SAM" id="SignalP"/>
    </source>
</evidence>
<organism evidence="8 9">
    <name type="scientific">Seriola dumerili</name>
    <name type="common">Greater amberjack</name>
    <name type="synonym">Caranx dumerili</name>
    <dbReference type="NCBI Taxonomy" id="41447"/>
    <lineage>
        <taxon>Eukaryota</taxon>
        <taxon>Metazoa</taxon>
        <taxon>Chordata</taxon>
        <taxon>Craniata</taxon>
        <taxon>Vertebrata</taxon>
        <taxon>Euteleostomi</taxon>
        <taxon>Actinopterygii</taxon>
        <taxon>Neopterygii</taxon>
        <taxon>Teleostei</taxon>
        <taxon>Neoteleostei</taxon>
        <taxon>Acanthomorphata</taxon>
        <taxon>Carangaria</taxon>
        <taxon>Carangiformes</taxon>
        <taxon>Carangidae</taxon>
        <taxon>Seriola</taxon>
    </lineage>
</organism>
<dbReference type="GO" id="GO:0008009">
    <property type="term" value="F:chemokine activity"/>
    <property type="evidence" value="ECO:0007669"/>
    <property type="project" value="InterPro"/>
</dbReference>
<dbReference type="OMA" id="GCRCIRT"/>
<protein>
    <submittedName>
        <fullName evidence="8">C-X-C motif chemokine ligand 13</fullName>
    </submittedName>
</protein>
<dbReference type="Gene3D" id="2.40.50.40">
    <property type="match status" value="1"/>
</dbReference>
<evidence type="ECO:0000259" key="7">
    <source>
        <dbReference type="SMART" id="SM00199"/>
    </source>
</evidence>
<dbReference type="InterPro" id="IPR036048">
    <property type="entry name" value="Interleukin_8-like_sf"/>
</dbReference>
<dbReference type="AlphaFoldDB" id="A0A3B4V454"/>
<comment type="subcellular location">
    <subcellularLocation>
        <location evidence="1">Secreted</location>
    </subcellularLocation>
</comment>
<dbReference type="GO" id="GO:0006952">
    <property type="term" value="P:defense response"/>
    <property type="evidence" value="ECO:0007669"/>
    <property type="project" value="InterPro"/>
</dbReference>
<feature type="domain" description="Chemokine interleukin-8-like" evidence="7">
    <location>
        <begin position="24"/>
        <end position="85"/>
    </location>
</feature>
<evidence type="ECO:0000256" key="5">
    <source>
        <dbReference type="ARBA" id="ARBA00054901"/>
    </source>
</evidence>
<dbReference type="GO" id="GO:0042056">
    <property type="term" value="F:chemoattractant activity"/>
    <property type="evidence" value="ECO:0007669"/>
    <property type="project" value="UniProtKB-ARBA"/>
</dbReference>
<keyword evidence="9" id="KW-1185">Reference proteome</keyword>
<keyword evidence="4" id="KW-0964">Secreted</keyword>
<dbReference type="Ensembl" id="ENSSDUT00000025826.1">
    <property type="protein sequence ID" value="ENSSDUP00000025362.1"/>
    <property type="gene ID" value="ENSSDUG00000018414.1"/>
</dbReference>
<proteinExistence type="inferred from homology"/>
<dbReference type="Pfam" id="PF00048">
    <property type="entry name" value="IL8"/>
    <property type="match status" value="1"/>
</dbReference>